<comment type="function">
    <text evidence="7">Converts proline to delta-1-pyrroline-5-carboxylate.</text>
</comment>
<proteinExistence type="inferred from homology"/>
<dbReference type="EC" id="1.5.5.2" evidence="3 7"/>
<dbReference type="PANTHER" id="PTHR13914:SF0">
    <property type="entry name" value="PROLINE DEHYDROGENASE 1, MITOCHONDRIAL"/>
    <property type="match status" value="1"/>
</dbReference>
<dbReference type="Proteomes" id="UP000016935">
    <property type="component" value="Unassembled WGS sequence"/>
</dbReference>
<dbReference type="GeneID" id="19401373"/>
<evidence type="ECO:0000256" key="4">
    <source>
        <dbReference type="ARBA" id="ARBA00022857"/>
    </source>
</evidence>
<protein>
    <recommendedName>
        <fullName evidence="3 7">Proline dehydrogenase</fullName>
        <ecNumber evidence="3 7">1.5.5.2</ecNumber>
    </recommendedName>
</protein>
<comment type="cofactor">
    <cofactor evidence="7">
        <name>FAD</name>
        <dbReference type="ChEBI" id="CHEBI:57692"/>
    </cofactor>
</comment>
<feature type="domain" description="Proline dehydrogenase" evidence="8">
    <location>
        <begin position="74"/>
        <end position="375"/>
    </location>
</feature>
<dbReference type="InterPro" id="IPR008927">
    <property type="entry name" value="6-PGluconate_DH-like_C_sf"/>
</dbReference>
<keyword evidence="7" id="KW-0285">Flavoprotein</keyword>
<dbReference type="STRING" id="671987.R0J2R2"/>
<dbReference type="HAMAP" id="MF_01925">
    <property type="entry name" value="P5C_reductase"/>
    <property type="match status" value="1"/>
</dbReference>
<dbReference type="Pfam" id="PF01619">
    <property type="entry name" value="Pro_dh"/>
    <property type="match status" value="1"/>
</dbReference>
<comment type="similarity">
    <text evidence="1">Belongs to the pyrroline-5-carboxylate reductase family.</text>
</comment>
<keyword evidence="5 7" id="KW-0560">Oxidoreductase</keyword>
<evidence type="ECO:0000256" key="7">
    <source>
        <dbReference type="RuleBase" id="RU364054"/>
    </source>
</evidence>
<dbReference type="InterPro" id="IPR000304">
    <property type="entry name" value="Pyrroline-COOH_reductase"/>
</dbReference>
<comment type="similarity">
    <text evidence="2 7">Belongs to the proline oxidase family.</text>
</comment>
<evidence type="ECO:0000259" key="8">
    <source>
        <dbReference type="Pfam" id="PF01619"/>
    </source>
</evidence>
<dbReference type="InterPro" id="IPR029036">
    <property type="entry name" value="P5CR_dimer"/>
</dbReference>
<evidence type="ECO:0000256" key="1">
    <source>
        <dbReference type="ARBA" id="ARBA00005525"/>
    </source>
</evidence>
<dbReference type="RefSeq" id="XP_008021708.1">
    <property type="nucleotide sequence ID" value="XM_008023517.1"/>
</dbReference>
<dbReference type="Pfam" id="PF14748">
    <property type="entry name" value="P5CR_dimer"/>
    <property type="match status" value="1"/>
</dbReference>
<dbReference type="GO" id="GO:0010133">
    <property type="term" value="P:L-proline catabolic process to L-glutamate"/>
    <property type="evidence" value="ECO:0007669"/>
    <property type="project" value="TreeGrafter"/>
</dbReference>
<comment type="catalytic activity">
    <reaction evidence="7">
        <text>L-proline + a quinone = (S)-1-pyrroline-5-carboxylate + a quinol + H(+)</text>
        <dbReference type="Rhea" id="RHEA:23784"/>
        <dbReference type="ChEBI" id="CHEBI:15378"/>
        <dbReference type="ChEBI" id="CHEBI:17388"/>
        <dbReference type="ChEBI" id="CHEBI:24646"/>
        <dbReference type="ChEBI" id="CHEBI:60039"/>
        <dbReference type="ChEBI" id="CHEBI:132124"/>
        <dbReference type="EC" id="1.5.5.2"/>
    </reaction>
</comment>
<keyword evidence="11" id="KW-1185">Reference proteome</keyword>
<dbReference type="SUPFAM" id="SSF48179">
    <property type="entry name" value="6-phosphogluconate dehydrogenase C-terminal domain-like"/>
    <property type="match status" value="1"/>
</dbReference>
<dbReference type="FunFam" id="1.10.3730.10:FF:000001">
    <property type="entry name" value="Pyrroline-5-carboxylate reductase"/>
    <property type="match status" value="1"/>
</dbReference>
<evidence type="ECO:0000259" key="9">
    <source>
        <dbReference type="Pfam" id="PF14748"/>
    </source>
</evidence>
<evidence type="ECO:0000313" key="10">
    <source>
        <dbReference type="EMBL" id="EOA91041.1"/>
    </source>
</evidence>
<dbReference type="InterPro" id="IPR015659">
    <property type="entry name" value="Proline_oxidase"/>
</dbReference>
<dbReference type="Gene3D" id="3.40.50.720">
    <property type="entry name" value="NAD(P)-binding Rossmann-like Domain"/>
    <property type="match status" value="1"/>
</dbReference>
<dbReference type="EMBL" id="KB908482">
    <property type="protein sequence ID" value="EOA91041.1"/>
    <property type="molecule type" value="Genomic_DNA"/>
</dbReference>
<dbReference type="PANTHER" id="PTHR13914">
    <property type="entry name" value="PROLINE OXIDASE"/>
    <property type="match status" value="1"/>
</dbReference>
<organism evidence="10 11">
    <name type="scientific">Exserohilum turcicum (strain 28A)</name>
    <name type="common">Northern leaf blight fungus</name>
    <name type="synonym">Setosphaeria turcica</name>
    <dbReference type="NCBI Taxonomy" id="671987"/>
    <lineage>
        <taxon>Eukaryota</taxon>
        <taxon>Fungi</taxon>
        <taxon>Dikarya</taxon>
        <taxon>Ascomycota</taxon>
        <taxon>Pezizomycotina</taxon>
        <taxon>Dothideomycetes</taxon>
        <taxon>Pleosporomycetidae</taxon>
        <taxon>Pleosporales</taxon>
        <taxon>Pleosporineae</taxon>
        <taxon>Pleosporaceae</taxon>
        <taxon>Exserohilum</taxon>
    </lineage>
</organism>
<dbReference type="eggNOG" id="KOG3124">
    <property type="taxonomic scope" value="Eukaryota"/>
</dbReference>
<dbReference type="Gene3D" id="1.10.3730.10">
    <property type="entry name" value="ProC C-terminal domain-like"/>
    <property type="match status" value="1"/>
</dbReference>
<evidence type="ECO:0000313" key="11">
    <source>
        <dbReference type="Proteomes" id="UP000016935"/>
    </source>
</evidence>
<evidence type="ECO:0000256" key="2">
    <source>
        <dbReference type="ARBA" id="ARBA00005869"/>
    </source>
</evidence>
<dbReference type="OrthoDB" id="5464at2759"/>
<dbReference type="AlphaFoldDB" id="R0J2R2"/>
<feature type="domain" description="Pyrroline-5-carboxylate reductase dimerisation" evidence="9">
    <location>
        <begin position="579"/>
        <end position="681"/>
    </location>
</feature>
<name>R0J2R2_EXST2</name>
<evidence type="ECO:0000256" key="3">
    <source>
        <dbReference type="ARBA" id="ARBA00012695"/>
    </source>
</evidence>
<keyword evidence="6 7" id="KW-0642">Proline metabolism</keyword>
<dbReference type="SUPFAM" id="SSF51730">
    <property type="entry name" value="FAD-linked oxidoreductase"/>
    <property type="match status" value="1"/>
</dbReference>
<dbReference type="InterPro" id="IPR029041">
    <property type="entry name" value="FAD-linked_oxidoreductase-like"/>
</dbReference>
<evidence type="ECO:0000256" key="6">
    <source>
        <dbReference type="ARBA" id="ARBA00023062"/>
    </source>
</evidence>
<gene>
    <name evidence="10" type="ORF">SETTUDRAFT_175082</name>
</gene>
<dbReference type="SUPFAM" id="SSF51735">
    <property type="entry name" value="NAD(P)-binding Rossmann-fold domains"/>
    <property type="match status" value="1"/>
</dbReference>
<keyword evidence="7" id="KW-0274">FAD</keyword>
<reference evidence="10 11" key="2">
    <citation type="journal article" date="2013" name="PLoS Genet.">
        <title>Comparative genome structure, secondary metabolite, and effector coding capacity across Cochliobolus pathogens.</title>
        <authorList>
            <person name="Condon B.J."/>
            <person name="Leng Y."/>
            <person name="Wu D."/>
            <person name="Bushley K.E."/>
            <person name="Ohm R.A."/>
            <person name="Otillar R."/>
            <person name="Martin J."/>
            <person name="Schackwitz W."/>
            <person name="Grimwood J."/>
            <person name="MohdZainudin N."/>
            <person name="Xue C."/>
            <person name="Wang R."/>
            <person name="Manning V.A."/>
            <person name="Dhillon B."/>
            <person name="Tu Z.J."/>
            <person name="Steffenson B.J."/>
            <person name="Salamov A."/>
            <person name="Sun H."/>
            <person name="Lowry S."/>
            <person name="LaButti K."/>
            <person name="Han J."/>
            <person name="Copeland A."/>
            <person name="Lindquist E."/>
            <person name="Barry K."/>
            <person name="Schmutz J."/>
            <person name="Baker S.E."/>
            <person name="Ciuffetti L.M."/>
            <person name="Grigoriev I.V."/>
            <person name="Zhong S."/>
            <person name="Turgeon B.G."/>
        </authorList>
    </citation>
    <scope>NUCLEOTIDE SEQUENCE [LARGE SCALE GENOMIC DNA]</scope>
    <source>
        <strain evidence="11">28A</strain>
    </source>
</reference>
<accession>R0J2R2</accession>
<evidence type="ECO:0000256" key="5">
    <source>
        <dbReference type="ARBA" id="ARBA00023002"/>
    </source>
</evidence>
<sequence length="698" mass="75148">MPTNTLLRSLLIATISSNKFLLVPSLQLLSFLSKPNRSFLFNVDRNPVLKAILKRTLYSQFCAGETEQETRACVKQLKDLGFKGIILTYAKEMVFDHKAKSANHYTSDKFVDKAESAHDADIEAWRVGTLRTLDLISEGDILAIKTTGGGPAVSAAFSKGQLPPQQMLSALDEIAKKCSDRGVQIIVDAESQHWQTGIARTTLQLMRKFNRNGKAIIYNTYQAYLKETPAVVMQHMAEAEEHGFTLGLKLVRGAYILSDDRALIHDTKEDTDNAYNSIAHGALRQHLGVFGGSGPDSRPFPSLNLLLASHNRHSVLSASALHRQRREAGLLTVPVAYGQLHGMSDEVSFSLLAQRTAGGMPPEVFKCTTWGSMGNLGTSILHTLLNTGATSPSATFTHYIACVASAASATRLAQRFAAHIASGTLRVERSNNNSAAIRDAHVVVLAVDPAQLCATLAGDGVREAFYQRRGCNGDGETGEKEEEEEEEEDGKLLISIVAGVSTRYLESLLLPPPLTRANANTTRKLHMLRTLPNVCASVSQSLTAIESPVDSTRSFPAAHLETATALFNHVGKAVVVEPRHMDATTAVAGSTPAFWAVIVDAFVDAAVAVGLPRALAQAQIYQSMRGAAEMLAGGVEPGQLRDMGTSPEGCTIGGIMVLEEMGVRGALGKALRESVTIAREMGRGGGEGEKHVNDTRRE</sequence>
<keyword evidence="4" id="KW-0521">NADP</keyword>
<dbReference type="GO" id="GO:0004735">
    <property type="term" value="F:pyrroline-5-carboxylate reductase activity"/>
    <property type="evidence" value="ECO:0007669"/>
    <property type="project" value="InterPro"/>
</dbReference>
<dbReference type="InterPro" id="IPR036291">
    <property type="entry name" value="NAD(P)-bd_dom_sf"/>
</dbReference>
<dbReference type="eggNOG" id="KOG0186">
    <property type="taxonomic scope" value="Eukaryota"/>
</dbReference>
<dbReference type="GO" id="GO:0071949">
    <property type="term" value="F:FAD binding"/>
    <property type="evidence" value="ECO:0007669"/>
    <property type="project" value="TreeGrafter"/>
</dbReference>
<dbReference type="GO" id="GO:0004657">
    <property type="term" value="F:proline dehydrogenase activity"/>
    <property type="evidence" value="ECO:0007669"/>
    <property type="project" value="UniProtKB-EC"/>
</dbReference>
<dbReference type="InterPro" id="IPR002872">
    <property type="entry name" value="Proline_DH_dom"/>
</dbReference>
<dbReference type="HOGENOM" id="CLU_024389_0_0_1"/>
<reference evidence="10 11" key="1">
    <citation type="journal article" date="2012" name="PLoS Pathog.">
        <title>Diverse lifestyles and strategies of plant pathogenesis encoded in the genomes of eighteen Dothideomycetes fungi.</title>
        <authorList>
            <person name="Ohm R.A."/>
            <person name="Feau N."/>
            <person name="Henrissat B."/>
            <person name="Schoch C.L."/>
            <person name="Horwitz B.A."/>
            <person name="Barry K.W."/>
            <person name="Condon B.J."/>
            <person name="Copeland A.C."/>
            <person name="Dhillon B."/>
            <person name="Glaser F."/>
            <person name="Hesse C.N."/>
            <person name="Kosti I."/>
            <person name="LaButti K."/>
            <person name="Lindquist E.A."/>
            <person name="Lucas S."/>
            <person name="Salamov A.A."/>
            <person name="Bradshaw R.E."/>
            <person name="Ciuffetti L."/>
            <person name="Hamelin R.C."/>
            <person name="Kema G.H.J."/>
            <person name="Lawrence C."/>
            <person name="Scott J.A."/>
            <person name="Spatafora J.W."/>
            <person name="Turgeon B.G."/>
            <person name="de Wit P.J.G.M."/>
            <person name="Zhong S."/>
            <person name="Goodwin S.B."/>
            <person name="Grigoriev I.V."/>
        </authorList>
    </citation>
    <scope>NUCLEOTIDE SEQUENCE [LARGE SCALE GENOMIC DNA]</scope>
    <source>
        <strain evidence="11">28A</strain>
    </source>
</reference>
<dbReference type="Gene3D" id="3.20.20.220">
    <property type="match status" value="1"/>
</dbReference>
<dbReference type="GO" id="GO:0005739">
    <property type="term" value="C:mitochondrion"/>
    <property type="evidence" value="ECO:0007669"/>
    <property type="project" value="TreeGrafter"/>
</dbReference>